<gene>
    <name evidence="2" type="ORF">BCV72DRAFT_318437</name>
</gene>
<dbReference type="EMBL" id="KV922052">
    <property type="protein sequence ID" value="ORE02416.1"/>
    <property type="molecule type" value="Genomic_DNA"/>
</dbReference>
<sequence length="125" mass="14610">MDRIRKEVEYGRTKPSSQQRNTCDSCACIVNFKIPCFHTLSQYDIIPLSAVNRRWWINHAPLTLILEDDVEAEEKKLANEECIEMVQEDDEKIEENEEKENKFEKIEDALEETDTAACKEENNDA</sequence>
<evidence type="ECO:0000256" key="1">
    <source>
        <dbReference type="SAM" id="Coils"/>
    </source>
</evidence>
<keyword evidence="1" id="KW-0175">Coiled coil</keyword>
<feature type="coiled-coil region" evidence="1">
    <location>
        <begin position="79"/>
        <end position="116"/>
    </location>
</feature>
<dbReference type="VEuPathDB" id="FungiDB:BCV72DRAFT_318437"/>
<accession>A0A1X0QRP4</accession>
<organism evidence="2">
    <name type="scientific">Rhizopus microsporus var. microsporus</name>
    <dbReference type="NCBI Taxonomy" id="86635"/>
    <lineage>
        <taxon>Eukaryota</taxon>
        <taxon>Fungi</taxon>
        <taxon>Fungi incertae sedis</taxon>
        <taxon>Mucoromycota</taxon>
        <taxon>Mucoromycotina</taxon>
        <taxon>Mucoromycetes</taxon>
        <taxon>Mucorales</taxon>
        <taxon>Mucorineae</taxon>
        <taxon>Rhizopodaceae</taxon>
        <taxon>Rhizopus</taxon>
    </lineage>
</organism>
<dbReference type="AlphaFoldDB" id="A0A1X0QRP4"/>
<protein>
    <submittedName>
        <fullName evidence="2">Uncharacterized protein</fullName>
    </submittedName>
</protein>
<reference evidence="2" key="1">
    <citation type="journal article" date="2016" name="Proc. Natl. Acad. Sci. U.S.A.">
        <title>Lipid metabolic changes in an early divergent fungus govern the establishment of a mutualistic symbiosis with endobacteria.</title>
        <authorList>
            <person name="Lastovetsky O.A."/>
            <person name="Gaspar M.L."/>
            <person name="Mondo S.J."/>
            <person name="LaButti K.M."/>
            <person name="Sandor L."/>
            <person name="Grigoriev I.V."/>
            <person name="Henry S.A."/>
            <person name="Pawlowska T.E."/>
        </authorList>
    </citation>
    <scope>NUCLEOTIDE SEQUENCE [LARGE SCALE GENOMIC DNA]</scope>
    <source>
        <strain evidence="2">ATCC 52814</strain>
    </source>
</reference>
<proteinExistence type="predicted"/>
<name>A0A1X0QRP4_RHIZD</name>
<evidence type="ECO:0000313" key="2">
    <source>
        <dbReference type="EMBL" id="ORE02416.1"/>
    </source>
</evidence>
<dbReference type="Proteomes" id="UP000242414">
    <property type="component" value="Unassembled WGS sequence"/>
</dbReference>